<feature type="compositionally biased region" description="Low complexity" evidence="2">
    <location>
        <begin position="793"/>
        <end position="802"/>
    </location>
</feature>
<accession>A0AAV9TMX5</accession>
<dbReference type="InterPro" id="IPR002889">
    <property type="entry name" value="WSC_carb-bd"/>
</dbReference>
<name>A0AAV9TMX5_9PEZI</name>
<feature type="compositionally biased region" description="Low complexity" evidence="2">
    <location>
        <begin position="418"/>
        <end position="431"/>
    </location>
</feature>
<feature type="domain" description="WSC" evidence="4">
    <location>
        <begin position="267"/>
        <end position="360"/>
    </location>
</feature>
<dbReference type="EMBL" id="JASAOK010000012">
    <property type="protein sequence ID" value="KAK6224820.1"/>
    <property type="molecule type" value="Genomic_DNA"/>
</dbReference>
<dbReference type="Pfam" id="PF01822">
    <property type="entry name" value="WSC"/>
    <property type="match status" value="3"/>
</dbReference>
<feature type="domain" description="WSC" evidence="4">
    <location>
        <begin position="43"/>
        <end position="137"/>
    </location>
</feature>
<evidence type="ECO:0000256" key="1">
    <source>
        <dbReference type="ARBA" id="ARBA00022737"/>
    </source>
</evidence>
<organism evidence="5 6">
    <name type="scientific">Colletotrichum tabaci</name>
    <dbReference type="NCBI Taxonomy" id="1209068"/>
    <lineage>
        <taxon>Eukaryota</taxon>
        <taxon>Fungi</taxon>
        <taxon>Dikarya</taxon>
        <taxon>Ascomycota</taxon>
        <taxon>Pezizomycotina</taxon>
        <taxon>Sordariomycetes</taxon>
        <taxon>Hypocreomycetidae</taxon>
        <taxon>Glomerellales</taxon>
        <taxon>Glomerellaceae</taxon>
        <taxon>Colletotrichum</taxon>
        <taxon>Colletotrichum destructivum species complex</taxon>
    </lineage>
</organism>
<reference evidence="5 6" key="1">
    <citation type="submission" date="2023-04" db="EMBL/GenBank/DDBJ databases">
        <title>Colletotrichum tabacum stain YC1 causing leaf anthracnose on Nicotiana tabacum(L.) cv.</title>
        <authorList>
            <person name="Ji Z."/>
            <person name="Wang M."/>
            <person name="Zhang J."/>
            <person name="Wang N."/>
            <person name="Zhou Z."/>
        </authorList>
    </citation>
    <scope>NUCLEOTIDE SEQUENCE [LARGE SCALE GENOMIC DNA]</scope>
    <source>
        <strain evidence="5 6">YC1</strain>
    </source>
</reference>
<dbReference type="PANTHER" id="PTHR45964">
    <property type="entry name" value="WSCD FAMILY MEMBER CG9164"/>
    <property type="match status" value="1"/>
</dbReference>
<protein>
    <submittedName>
        <fullName evidence="5">Wsc domain-containing protein</fullName>
    </submittedName>
</protein>
<gene>
    <name evidence="5" type="ORF">QIS74_03147</name>
</gene>
<comment type="caution">
    <text evidence="5">The sequence shown here is derived from an EMBL/GenBank/DDBJ whole genome shotgun (WGS) entry which is preliminary data.</text>
</comment>
<sequence length="1457" mass="149934">MGPIAHSVCRLAAAITLALQIQQVASVPFNGQTRQVSKPTISGYTYEGCYVEPNNGRALEIIQADDLMTLDMCAEICSASSKKTYFGVEYGRECWCGSTLAPGATAAADDAECSFTCPGNPAQHCGAGSRLSLYKNDNIAAAPVTSAKPAVGNHVHQGCYSDLVQGQRALSSTSASDAMTPESCAAFCGRHTYMALEYGRECWCGNELDGNSQRVADQTDCNMPCAGDSTSLCGGPSRINLYKLDQAAVASTTSSAAASAATDRVGDWLSQGCWTDENADGRTLSMLYAADDMTIAKCAAWAASSGFLLFGIEYSRECWGGLELNPKSVAADPESCSMRCSGNANEVCGGPNRLSLYSYSPAAPSSTSSEVLVTSSSSSSSSSVSLSDDDAAAPAASTPSSSPDIVISTSISAASLPASATDSSSQTTSASVTEDAPSGPSSVPLNDASVENAQVEQIDSQTAVVMSPPTGGEAKVGLPVTAPADAQPGDQVQVQLTYKTEAVSVLKRAELTECTLTMYLGPTLIYQNKIWTTDGSYTTVTSMPAGPSGVTTLVIVQFCPTTSVPIVIRDISVSVVAASSASSNAAQTTTNISTGTAVPVDPAPVATPTGGTSSSDVPTPTSVPSTTAAPEPPSTPSSQVPLYRAQAYTTGACSRSGSGNCVLSGAPVATSGLLAAATLVPVLNPGNPTQAYELCARMCQNTIGCNSWALDRTLSDNAPEWKCYFYSGVVSSYAVSPNRAYNDIVWFSKDCYGCMQQAQVLYVADQAAVPSSSSPLSTPSDAAAAAVVVPTTPAPEPAASSTKSVRPGITPPPDVPTLEMPTTVTETSCPLPTVGQWYTAGCTLSGAPLQTSGLVAIATGIPATPSGAVTNAPFEHAYQACAQMCAAMATCRSWALDRGMWPSDYSDWTCYFYSAGARVMAPQNQGNSWVVWMDSMCYNCGTPTPSPALPSSTSSNAPPLSAATVTPTTTPVIPATSAPAPTTTGPPQEPSAFAAPTYTSGVCATKSNPANQAPCAISGWPTPASMSGLVAIATGVPPNPSGSFNFEQPFQVCARACAAVDGCTVWAVDRGDWPTDMSTWSCLLYNFNGRNYLLNTSPNAASSRYAWSDSNCYNCTLSQQAVSSYASSSSSPTSSPVPVSPFYTSPSGPLTTTSAPVAAITTFSAPPLVTSCNRPTAAQWYTNGCTMSGVATATTSLLAVATGIAPNAAGDFNFEPAYQRCASICAGIAGCQGYALDRTNTTSWNCNFHDMAIQPYLSTQQFTVDNRGVVWMSMLCYDCPVPGPWPPVVPSSSSVAAAVPTTLLPSETAAAALPSVTPSTSTSTSTAFSIQGYSQTTSSASASTSASAIPSTCTRAVSPPASAACDVKGFRQPAGQAAETHVYAQADCAAYCLTTGEAVCKSYAWIPATGWCGVYSLDVWTAIGDDAVAGRAYRDYVLDEPGCFACPEGVAVKYLPS</sequence>
<evidence type="ECO:0000256" key="3">
    <source>
        <dbReference type="SAM" id="SignalP"/>
    </source>
</evidence>
<feature type="signal peptide" evidence="3">
    <location>
        <begin position="1"/>
        <end position="26"/>
    </location>
</feature>
<evidence type="ECO:0000313" key="6">
    <source>
        <dbReference type="Proteomes" id="UP001327957"/>
    </source>
</evidence>
<dbReference type="PANTHER" id="PTHR45964:SF5">
    <property type="entry name" value="WSCD FAMILY MEMBER CG9164"/>
    <property type="match status" value="1"/>
</dbReference>
<evidence type="ECO:0000256" key="2">
    <source>
        <dbReference type="SAM" id="MobiDB-lite"/>
    </source>
</evidence>
<feature type="region of interest" description="Disordered" evidence="2">
    <location>
        <begin position="592"/>
        <end position="639"/>
    </location>
</feature>
<dbReference type="InterPro" id="IPR051589">
    <property type="entry name" value="Sialate-O-sulfotransferase"/>
</dbReference>
<feature type="compositionally biased region" description="Low complexity" evidence="2">
    <location>
        <begin position="592"/>
        <end position="629"/>
    </location>
</feature>
<evidence type="ECO:0000259" key="4">
    <source>
        <dbReference type="PROSITE" id="PS51212"/>
    </source>
</evidence>
<feature type="compositionally biased region" description="Low complexity" evidence="2">
    <location>
        <begin position="377"/>
        <end position="402"/>
    </location>
</feature>
<proteinExistence type="predicted"/>
<feature type="domain" description="WSC" evidence="4">
    <location>
        <begin position="153"/>
        <end position="245"/>
    </location>
</feature>
<dbReference type="Proteomes" id="UP001327957">
    <property type="component" value="Unassembled WGS sequence"/>
</dbReference>
<keyword evidence="3" id="KW-0732">Signal</keyword>
<evidence type="ECO:0000313" key="5">
    <source>
        <dbReference type="EMBL" id="KAK6224820.1"/>
    </source>
</evidence>
<feature type="chain" id="PRO_5043317414" evidence="3">
    <location>
        <begin position="27"/>
        <end position="1457"/>
    </location>
</feature>
<dbReference type="SMART" id="SM00321">
    <property type="entry name" value="WSC"/>
    <property type="match status" value="3"/>
</dbReference>
<dbReference type="PROSITE" id="PS51212">
    <property type="entry name" value="WSC"/>
    <property type="match status" value="3"/>
</dbReference>
<feature type="region of interest" description="Disordered" evidence="2">
    <location>
        <begin position="417"/>
        <end position="446"/>
    </location>
</feature>
<feature type="compositionally biased region" description="Low complexity" evidence="2">
    <location>
        <begin position="949"/>
        <end position="986"/>
    </location>
</feature>
<feature type="region of interest" description="Disordered" evidence="2">
    <location>
        <begin position="377"/>
        <end position="404"/>
    </location>
</feature>
<keyword evidence="1" id="KW-0677">Repeat</keyword>
<feature type="region of interest" description="Disordered" evidence="2">
    <location>
        <begin position="948"/>
        <end position="991"/>
    </location>
</feature>
<keyword evidence="6" id="KW-1185">Reference proteome</keyword>
<feature type="region of interest" description="Disordered" evidence="2">
    <location>
        <begin position="793"/>
        <end position="823"/>
    </location>
</feature>